<evidence type="ECO:0000256" key="1">
    <source>
        <dbReference type="SAM" id="MobiDB-lite"/>
    </source>
</evidence>
<proteinExistence type="predicted"/>
<dbReference type="Proteomes" id="UP000285146">
    <property type="component" value="Unassembled WGS sequence"/>
</dbReference>
<keyword evidence="3" id="KW-1185">Reference proteome</keyword>
<evidence type="ECO:0000313" key="2">
    <source>
        <dbReference type="EMBL" id="ROV96074.1"/>
    </source>
</evidence>
<protein>
    <submittedName>
        <fullName evidence="2">Uncharacterized protein</fullName>
    </submittedName>
</protein>
<feature type="compositionally biased region" description="Low complexity" evidence="1">
    <location>
        <begin position="473"/>
        <end position="482"/>
    </location>
</feature>
<dbReference type="InParanoid" id="A0A423VYG4"/>
<sequence>MAQQNFPAPNVFSMQSSGLASRRGGQAIKPLSVEALKSPIDSKENTVPTPRTSRGHLLAGLRTAPKSAAASTFAAAGSNTYSTNKTRNRNSLYGIQESMLNNGPKTSLPQFASTGTQGYNMGYGGQQQQQQQQQSQQSQQSQHFTAEQILAPPEIHIDEQTADSQMDPDLYARLVQQNLQLAQQRQMLQQQLYDLTQAQQQLSSMNLNGQQQAYQNLYQQQQLQQLQQQALNMQSIASQQPAIYTYIDPATGQQAYYIDTSAQLNNQISEQSQSQFNSPYHQNQQQSQVNAAPRLQVSPPREAALPVFRHSTPPRRNDSPLVENPAPLPPPSANAFRRGHKKSSSLMLSGINNANIGAGQEPPKSAGPKTATFPPTPLTGGYGPGQARAGEHPIRQPRGPPSIEELKAKPTANYEGSKNFAARTRRSALNNLMRAGIERRKVTGTASSGSISPISETAEEAQGPLTDNESESGRSGSGSLNGEEVEPSVPSSRTSTGSWGAIGSDRPSSRQKARKSADSVSSGSGDEAASNGSFASIFKRAEKASRAGSPGQRRTAMMVLSSAEKRKSGVMFA</sequence>
<name>A0A423VYG4_9PEZI</name>
<reference evidence="2 3" key="1">
    <citation type="submission" date="2015-09" db="EMBL/GenBank/DDBJ databases">
        <title>Host preference determinants of Valsa canker pathogens revealed by comparative genomics.</title>
        <authorList>
            <person name="Yin Z."/>
            <person name="Huang L."/>
        </authorList>
    </citation>
    <scope>NUCLEOTIDE SEQUENCE [LARGE SCALE GENOMIC DNA]</scope>
    <source>
        <strain evidence="2 3">SXYLt</strain>
    </source>
</reference>
<feature type="compositionally biased region" description="Polar residues" evidence="1">
    <location>
        <begin position="100"/>
        <end position="119"/>
    </location>
</feature>
<feature type="region of interest" description="Disordered" evidence="1">
    <location>
        <begin position="355"/>
        <end position="573"/>
    </location>
</feature>
<comment type="caution">
    <text evidence="2">The sequence shown here is derived from an EMBL/GenBank/DDBJ whole genome shotgun (WGS) entry which is preliminary data.</text>
</comment>
<feature type="compositionally biased region" description="Polar residues" evidence="1">
    <location>
        <begin position="489"/>
        <end position="498"/>
    </location>
</feature>
<feature type="compositionally biased region" description="Polar residues" evidence="1">
    <location>
        <begin position="444"/>
        <end position="455"/>
    </location>
</feature>
<feature type="region of interest" description="Disordered" evidence="1">
    <location>
        <begin position="1"/>
        <end position="54"/>
    </location>
</feature>
<accession>A0A423VYG4</accession>
<feature type="region of interest" description="Disordered" evidence="1">
    <location>
        <begin position="308"/>
        <end position="343"/>
    </location>
</feature>
<dbReference type="AlphaFoldDB" id="A0A423VYG4"/>
<organism evidence="2 3">
    <name type="scientific">Cytospora leucostoma</name>
    <dbReference type="NCBI Taxonomy" id="1230097"/>
    <lineage>
        <taxon>Eukaryota</taxon>
        <taxon>Fungi</taxon>
        <taxon>Dikarya</taxon>
        <taxon>Ascomycota</taxon>
        <taxon>Pezizomycotina</taxon>
        <taxon>Sordariomycetes</taxon>
        <taxon>Sordariomycetidae</taxon>
        <taxon>Diaporthales</taxon>
        <taxon>Cytosporaceae</taxon>
        <taxon>Cytospora</taxon>
    </lineage>
</organism>
<feature type="compositionally biased region" description="Polar residues" evidence="1">
    <location>
        <begin position="268"/>
        <end position="290"/>
    </location>
</feature>
<feature type="compositionally biased region" description="Polar residues" evidence="1">
    <location>
        <begin position="518"/>
        <end position="534"/>
    </location>
</feature>
<dbReference type="STRING" id="1230097.A0A423VYG4"/>
<dbReference type="EMBL" id="LKEB01000069">
    <property type="protein sequence ID" value="ROV96074.1"/>
    <property type="molecule type" value="Genomic_DNA"/>
</dbReference>
<feature type="compositionally biased region" description="Polar residues" evidence="1">
    <location>
        <begin position="1"/>
        <end position="19"/>
    </location>
</feature>
<evidence type="ECO:0000313" key="3">
    <source>
        <dbReference type="Proteomes" id="UP000285146"/>
    </source>
</evidence>
<gene>
    <name evidence="2" type="ORF">VPNG_09141</name>
</gene>
<dbReference type="OrthoDB" id="4092340at2759"/>
<feature type="compositionally biased region" description="Low complexity" evidence="1">
    <location>
        <begin position="126"/>
        <end position="142"/>
    </location>
</feature>
<feature type="region of interest" description="Disordered" evidence="1">
    <location>
        <begin position="100"/>
        <end position="144"/>
    </location>
</feature>
<feature type="region of interest" description="Disordered" evidence="1">
    <location>
        <begin position="268"/>
        <end position="295"/>
    </location>
</feature>